<proteinExistence type="predicted"/>
<dbReference type="EMBL" id="OX459118">
    <property type="protein sequence ID" value="CAI9089947.1"/>
    <property type="molecule type" value="Genomic_DNA"/>
</dbReference>
<keyword evidence="1" id="KW-0175">Coiled coil</keyword>
<evidence type="ECO:0000256" key="1">
    <source>
        <dbReference type="SAM" id="Coils"/>
    </source>
</evidence>
<dbReference type="AlphaFoldDB" id="A0AAV1C3J5"/>
<accession>A0AAV1C3J5</accession>
<feature type="coiled-coil region" evidence="1">
    <location>
        <begin position="146"/>
        <end position="180"/>
    </location>
</feature>
<protein>
    <submittedName>
        <fullName evidence="3">OLC1v1024603C1</fullName>
    </submittedName>
</protein>
<evidence type="ECO:0000313" key="4">
    <source>
        <dbReference type="Proteomes" id="UP001161247"/>
    </source>
</evidence>
<gene>
    <name evidence="3" type="ORF">OLC1_LOCUS2203</name>
</gene>
<organism evidence="3 4">
    <name type="scientific">Oldenlandia corymbosa var. corymbosa</name>
    <dbReference type="NCBI Taxonomy" id="529605"/>
    <lineage>
        <taxon>Eukaryota</taxon>
        <taxon>Viridiplantae</taxon>
        <taxon>Streptophyta</taxon>
        <taxon>Embryophyta</taxon>
        <taxon>Tracheophyta</taxon>
        <taxon>Spermatophyta</taxon>
        <taxon>Magnoliopsida</taxon>
        <taxon>eudicotyledons</taxon>
        <taxon>Gunneridae</taxon>
        <taxon>Pentapetalae</taxon>
        <taxon>asterids</taxon>
        <taxon>lamiids</taxon>
        <taxon>Gentianales</taxon>
        <taxon>Rubiaceae</taxon>
        <taxon>Rubioideae</taxon>
        <taxon>Spermacoceae</taxon>
        <taxon>Hedyotis-Oldenlandia complex</taxon>
        <taxon>Oldenlandia</taxon>
    </lineage>
</organism>
<dbReference type="Proteomes" id="UP001161247">
    <property type="component" value="Chromosome 1"/>
</dbReference>
<keyword evidence="4" id="KW-1185">Reference proteome</keyword>
<feature type="region of interest" description="Disordered" evidence="2">
    <location>
        <begin position="52"/>
        <end position="112"/>
    </location>
</feature>
<evidence type="ECO:0000313" key="3">
    <source>
        <dbReference type="EMBL" id="CAI9089947.1"/>
    </source>
</evidence>
<feature type="region of interest" description="Disordered" evidence="2">
    <location>
        <begin position="1"/>
        <end position="31"/>
    </location>
</feature>
<evidence type="ECO:0000256" key="2">
    <source>
        <dbReference type="SAM" id="MobiDB-lite"/>
    </source>
</evidence>
<reference evidence="3" key="1">
    <citation type="submission" date="2023-03" db="EMBL/GenBank/DDBJ databases">
        <authorList>
            <person name="Julca I."/>
        </authorList>
    </citation>
    <scope>NUCLEOTIDE SEQUENCE</scope>
</reference>
<feature type="compositionally biased region" description="Basic and acidic residues" evidence="2">
    <location>
        <begin position="83"/>
        <end position="93"/>
    </location>
</feature>
<sequence length="316" mass="34473">MDSDLVDLYPWRPDEEGTKSLDPWTKKDKKDFESRKNDLGKYYCYNLMGKHSSFDDSDEKELSPMQGPATGMQRLAIHVPGHQQEETRDDGLRKRGSSQPSAGPHKKTRPSKEALDAIWSFVSLCTTLDHQATSAKRKAFSKASSIKEAKAQIRTLTTEREQLKGEVLAARAKLEETAAAHAAQMEGQQSTAISKSEMDRYIIAGSDIGCTIEMQGLQALPGYALRSPSRGPRDVSALSNHHLTQGDLQHPRGTLRRLQDAKGILTPSSTPAGLDEEVPTEKEPKTPLGRGNSEGQSGDGTSTDSNASDGDKVNNA</sequence>
<feature type="compositionally biased region" description="Polar residues" evidence="2">
    <location>
        <begin position="293"/>
        <end position="308"/>
    </location>
</feature>
<feature type="region of interest" description="Disordered" evidence="2">
    <location>
        <begin position="264"/>
        <end position="316"/>
    </location>
</feature>
<feature type="compositionally biased region" description="Basic and acidic residues" evidence="2">
    <location>
        <begin position="12"/>
        <end position="31"/>
    </location>
</feature>
<name>A0AAV1C3J5_OLDCO</name>